<reference evidence="13" key="1">
    <citation type="journal article" date="2020" name="Stud. Mycol.">
        <title>101 Dothideomycetes genomes: a test case for predicting lifestyles and emergence of pathogens.</title>
        <authorList>
            <person name="Haridas S."/>
            <person name="Albert R."/>
            <person name="Binder M."/>
            <person name="Bloem J."/>
            <person name="Labutti K."/>
            <person name="Salamov A."/>
            <person name="Andreopoulos B."/>
            <person name="Baker S."/>
            <person name="Barry K."/>
            <person name="Bills G."/>
            <person name="Bluhm B."/>
            <person name="Cannon C."/>
            <person name="Castanera R."/>
            <person name="Culley D."/>
            <person name="Daum C."/>
            <person name="Ezra D."/>
            <person name="Gonzalez J."/>
            <person name="Henrissat B."/>
            <person name="Kuo A."/>
            <person name="Liang C."/>
            <person name="Lipzen A."/>
            <person name="Lutzoni F."/>
            <person name="Magnuson J."/>
            <person name="Mondo S."/>
            <person name="Nolan M."/>
            <person name="Ohm R."/>
            <person name="Pangilinan J."/>
            <person name="Park H.-J."/>
            <person name="Ramirez L."/>
            <person name="Alfaro M."/>
            <person name="Sun H."/>
            <person name="Tritt A."/>
            <person name="Yoshinaga Y."/>
            <person name="Zwiers L.-H."/>
            <person name="Turgeon B."/>
            <person name="Goodwin S."/>
            <person name="Spatafora J."/>
            <person name="Crous P."/>
            <person name="Grigoriev I."/>
        </authorList>
    </citation>
    <scope>NUCLEOTIDE SEQUENCE</scope>
    <source>
        <strain evidence="13">CBS 269.34</strain>
    </source>
</reference>
<dbReference type="OrthoDB" id="10253736at2759"/>
<gene>
    <name evidence="13" type="ORF">BU16DRAFT_465329</name>
</gene>
<dbReference type="Proteomes" id="UP000799750">
    <property type="component" value="Unassembled WGS sequence"/>
</dbReference>
<keyword evidence="3" id="KW-0812">Transmembrane</keyword>
<evidence type="ECO:0000256" key="11">
    <source>
        <dbReference type="ARBA" id="ARBA00082544"/>
    </source>
</evidence>
<evidence type="ECO:0000256" key="8">
    <source>
        <dbReference type="ARBA" id="ARBA00023136"/>
    </source>
</evidence>
<evidence type="ECO:0000256" key="1">
    <source>
        <dbReference type="ARBA" id="ARBA00004141"/>
    </source>
</evidence>
<keyword evidence="7" id="KW-0443">Lipid metabolism</keyword>
<dbReference type="GO" id="GO:0016020">
    <property type="term" value="C:membrane"/>
    <property type="evidence" value="ECO:0007669"/>
    <property type="project" value="UniProtKB-SubCell"/>
</dbReference>
<dbReference type="Pfam" id="PF00106">
    <property type="entry name" value="adh_short"/>
    <property type="match status" value="1"/>
</dbReference>
<evidence type="ECO:0000313" key="13">
    <source>
        <dbReference type="EMBL" id="KAF2493209.1"/>
    </source>
</evidence>
<keyword evidence="6" id="KW-0560">Oxidoreductase</keyword>
<evidence type="ECO:0000256" key="4">
    <source>
        <dbReference type="ARBA" id="ARBA00022857"/>
    </source>
</evidence>
<dbReference type="FunFam" id="3.40.50.720:FF:000131">
    <property type="entry name" value="Short-chain dehydrogenase/reductase 3"/>
    <property type="match status" value="1"/>
</dbReference>
<name>A0A6A6QM35_9PEZI</name>
<dbReference type="PANTHER" id="PTHR24322:SF736">
    <property type="entry name" value="RETINOL DEHYDROGENASE 10"/>
    <property type="match status" value="1"/>
</dbReference>
<comment type="subcellular location">
    <subcellularLocation>
        <location evidence="1">Membrane</location>
        <topology evidence="1">Multi-pass membrane protein</topology>
    </subcellularLocation>
</comment>
<keyword evidence="14" id="KW-1185">Reference proteome</keyword>
<evidence type="ECO:0000313" key="14">
    <source>
        <dbReference type="Proteomes" id="UP000799750"/>
    </source>
</evidence>
<dbReference type="EMBL" id="MU004192">
    <property type="protein sequence ID" value="KAF2493209.1"/>
    <property type="molecule type" value="Genomic_DNA"/>
</dbReference>
<keyword evidence="8" id="KW-0472">Membrane</keyword>
<dbReference type="Gene3D" id="3.40.50.720">
    <property type="entry name" value="NAD(P)-binding Rossmann-like Domain"/>
    <property type="match status" value="1"/>
</dbReference>
<evidence type="ECO:0000256" key="5">
    <source>
        <dbReference type="ARBA" id="ARBA00022989"/>
    </source>
</evidence>
<dbReference type="PRINTS" id="PR00080">
    <property type="entry name" value="SDRFAMILY"/>
</dbReference>
<dbReference type="InterPro" id="IPR036291">
    <property type="entry name" value="NAD(P)-bd_dom_sf"/>
</dbReference>
<dbReference type="PANTHER" id="PTHR24322">
    <property type="entry name" value="PKSB"/>
    <property type="match status" value="1"/>
</dbReference>
<proteinExistence type="inferred from homology"/>
<dbReference type="GO" id="GO:0052650">
    <property type="term" value="F:all-trans-retinol dehydrogenase (NADP+) activity"/>
    <property type="evidence" value="ECO:0007669"/>
    <property type="project" value="UniProtKB-ARBA"/>
</dbReference>
<keyword evidence="5" id="KW-1133">Transmembrane helix</keyword>
<organism evidence="13 14">
    <name type="scientific">Lophium mytilinum</name>
    <dbReference type="NCBI Taxonomy" id="390894"/>
    <lineage>
        <taxon>Eukaryota</taxon>
        <taxon>Fungi</taxon>
        <taxon>Dikarya</taxon>
        <taxon>Ascomycota</taxon>
        <taxon>Pezizomycotina</taxon>
        <taxon>Dothideomycetes</taxon>
        <taxon>Pleosporomycetidae</taxon>
        <taxon>Mytilinidiales</taxon>
        <taxon>Mytilinidiaceae</taxon>
        <taxon>Lophium</taxon>
    </lineage>
</organism>
<sequence>MAQIVKNTALSPYFTGPLLFLLAGAPASIRDPVLLRLPIKYHAAIIKSLKWLLALGLLRKANRVLSDWADNKWLWNNDKSVWDWKKEVAVITGGSNGIGAKVVKDLVAKGIKVAVVDVQPLSDELQGWANISYFHCDITSRDAVHKTADEIRAALGPPSILINNAGIGISCNILDATPEGLRKIFDINLVSQWYTVQEFLPDMLAKKKGHIMTTASMAAFVGIAGTANYCCTKAGLLAFYESLNQELKYRYNCPQIKTSIVCPGWTKTRLTTSIEPALKAAGQPPLMSAQTVADAMVKQILAAKSGTIILGPKGAPLLRGLPSWMQERARDGTAEHVKVNASSAVS</sequence>
<evidence type="ECO:0000256" key="10">
    <source>
        <dbReference type="ARBA" id="ARBA00068717"/>
    </source>
</evidence>
<comment type="function">
    <text evidence="9">Catalyzes the reduction of all-trans-retinal to all-trans-retinol in the presence of NADPH.</text>
</comment>
<dbReference type="InterPro" id="IPR002347">
    <property type="entry name" value="SDR_fam"/>
</dbReference>
<evidence type="ECO:0000256" key="3">
    <source>
        <dbReference type="ARBA" id="ARBA00022692"/>
    </source>
</evidence>
<evidence type="ECO:0000256" key="6">
    <source>
        <dbReference type="ARBA" id="ARBA00023002"/>
    </source>
</evidence>
<comment type="similarity">
    <text evidence="2 12">Belongs to the short-chain dehydrogenases/reductases (SDR) family.</text>
</comment>
<evidence type="ECO:0000256" key="12">
    <source>
        <dbReference type="RuleBase" id="RU000363"/>
    </source>
</evidence>
<accession>A0A6A6QM35</accession>
<keyword evidence="4" id="KW-0521">NADP</keyword>
<dbReference type="PRINTS" id="PR00081">
    <property type="entry name" value="GDHRDH"/>
</dbReference>
<evidence type="ECO:0000256" key="2">
    <source>
        <dbReference type="ARBA" id="ARBA00006484"/>
    </source>
</evidence>
<evidence type="ECO:0000256" key="7">
    <source>
        <dbReference type="ARBA" id="ARBA00023098"/>
    </source>
</evidence>
<dbReference type="SUPFAM" id="SSF51735">
    <property type="entry name" value="NAD(P)-binding Rossmann-fold domains"/>
    <property type="match status" value="1"/>
</dbReference>
<evidence type="ECO:0000256" key="9">
    <source>
        <dbReference type="ARBA" id="ARBA00059620"/>
    </source>
</evidence>
<protein>
    <recommendedName>
        <fullName evidence="10">Short-chain dehydrogenase/reductase 3</fullName>
    </recommendedName>
    <alternativeName>
        <fullName evidence="11">Retinal short-chain dehydrogenase/reductase 1</fullName>
    </alternativeName>
</protein>
<dbReference type="AlphaFoldDB" id="A0A6A6QM35"/>